<gene>
    <name evidence="3" type="ORF">NS331_20795</name>
</gene>
<accession>A0A147GNF0</accession>
<evidence type="ECO:0000313" key="4">
    <source>
        <dbReference type="Proteomes" id="UP000072741"/>
    </source>
</evidence>
<dbReference type="PATRIC" id="fig|433924.3.peg.1191"/>
<comment type="caution">
    <text evidence="3">The sequence shown here is derived from an EMBL/GenBank/DDBJ whole genome shotgun (WGS) entry which is preliminary data.</text>
</comment>
<reference evidence="3 4" key="1">
    <citation type="journal article" date="2016" name="Front. Microbiol.">
        <title>Genomic Resource of Rice Seed Associated Bacteria.</title>
        <authorList>
            <person name="Midha S."/>
            <person name="Bansal K."/>
            <person name="Sharma S."/>
            <person name="Kumar N."/>
            <person name="Patil P.P."/>
            <person name="Chaudhry V."/>
            <person name="Patil P.B."/>
        </authorList>
    </citation>
    <scope>NUCLEOTIDE SEQUENCE [LARGE SCALE GENOMIC DNA]</scope>
    <source>
        <strain evidence="3 4">NS331</strain>
    </source>
</reference>
<proteinExistence type="predicted"/>
<dbReference type="Proteomes" id="UP000072741">
    <property type="component" value="Unassembled WGS sequence"/>
</dbReference>
<dbReference type="SUPFAM" id="SSF53383">
    <property type="entry name" value="PLP-dependent transferases"/>
    <property type="match status" value="1"/>
</dbReference>
<sequence>MFSQRPAPAVHHDAFGHAIDPTVGYARGTLLRASEDESRRLAHCERLATVRWRAQGAAAVRIFTGNRRNYPVQASDLGSVCEEWLGPALAADEFRNAALAHLGGGAAHGVGLLNRTSAGLIAAIHALCDGRPVVALSPAGGRAHASVARGAALAGVPLVEATQDGPWQAQLQGARPALVLMTPVTSNLDLIDDATLQQMIDGAHRAGAVALVDDAYGARVRPVLLDGTPALRLGADLVITNGDKAGLHGPRAGLLAGRDALVRRTMSRASEWGLEARAPLFAGVLRALQAFAPEHLRSEAAHGAALRAALVERLGDLAEPSLLGPILREEAVLGELAARAGRWPAIVPCEATAALSVLLLRDHGIVTANTHGQPGASAALRLKPVGTALADAGGPGAVAQAVADALDQLSAWVDQPRLIAGLLFGEAA</sequence>
<evidence type="ECO:0000313" key="3">
    <source>
        <dbReference type="EMBL" id="KTT15435.1"/>
    </source>
</evidence>
<evidence type="ECO:0000256" key="2">
    <source>
        <dbReference type="ARBA" id="ARBA00022898"/>
    </source>
</evidence>
<dbReference type="Gene3D" id="3.90.1150.70">
    <property type="match status" value="1"/>
</dbReference>
<organism evidence="3 4">
    <name type="scientific">Pseudacidovorax intermedius</name>
    <dbReference type="NCBI Taxonomy" id="433924"/>
    <lineage>
        <taxon>Bacteria</taxon>
        <taxon>Pseudomonadati</taxon>
        <taxon>Pseudomonadota</taxon>
        <taxon>Betaproteobacteria</taxon>
        <taxon>Burkholderiales</taxon>
        <taxon>Comamonadaceae</taxon>
        <taxon>Pseudacidovorax</taxon>
    </lineage>
</organism>
<dbReference type="EMBL" id="LDSL01000144">
    <property type="protein sequence ID" value="KTT15435.1"/>
    <property type="molecule type" value="Genomic_DNA"/>
</dbReference>
<protein>
    <recommendedName>
        <fullName evidence="5">Selenocysteine synthase</fullName>
    </recommendedName>
</protein>
<dbReference type="OrthoDB" id="9055271at2"/>
<dbReference type="Gene3D" id="3.40.640.10">
    <property type="entry name" value="Type I PLP-dependent aspartate aminotransferase-like (Major domain)"/>
    <property type="match status" value="1"/>
</dbReference>
<name>A0A147GNF0_9BURK</name>
<evidence type="ECO:0000256" key="1">
    <source>
        <dbReference type="ARBA" id="ARBA00001933"/>
    </source>
</evidence>
<comment type="cofactor">
    <cofactor evidence="1">
        <name>pyridoxal 5'-phosphate</name>
        <dbReference type="ChEBI" id="CHEBI:597326"/>
    </cofactor>
</comment>
<dbReference type="RefSeq" id="WP_058643850.1">
    <property type="nucleotide sequence ID" value="NZ_LDSL01000144.1"/>
</dbReference>
<keyword evidence="4" id="KW-1185">Reference proteome</keyword>
<dbReference type="PANTHER" id="PTHR32328">
    <property type="entry name" value="L-SERYL-TRNA(SEC) SELENIUM TRANSFERASE"/>
    <property type="match status" value="1"/>
</dbReference>
<dbReference type="PANTHER" id="PTHR32328:SF0">
    <property type="entry name" value="L-SERYL-TRNA(SEC) SELENIUM TRANSFERASE"/>
    <property type="match status" value="1"/>
</dbReference>
<dbReference type="InterPro" id="IPR015421">
    <property type="entry name" value="PyrdxlP-dep_Trfase_major"/>
</dbReference>
<dbReference type="GO" id="GO:0004125">
    <property type="term" value="F:L-seryl-tRNA(Sec) selenium transferase activity"/>
    <property type="evidence" value="ECO:0007669"/>
    <property type="project" value="TreeGrafter"/>
</dbReference>
<dbReference type="AlphaFoldDB" id="A0A147GNF0"/>
<evidence type="ECO:0008006" key="5">
    <source>
        <dbReference type="Google" id="ProtNLM"/>
    </source>
</evidence>
<dbReference type="InterPro" id="IPR015424">
    <property type="entry name" value="PyrdxlP-dep_Trfase"/>
</dbReference>
<keyword evidence="2" id="KW-0663">Pyridoxal phosphate</keyword>